<evidence type="ECO:0000313" key="5">
    <source>
        <dbReference type="EMBL" id="KAH0960110.1"/>
    </source>
</evidence>
<dbReference type="GO" id="GO:0016020">
    <property type="term" value="C:membrane"/>
    <property type="evidence" value="ECO:0007669"/>
    <property type="project" value="UniProtKB-SubCell"/>
</dbReference>
<name>A0A9P8SG62_9HYPO</name>
<accession>A0A9P8SG62</accession>
<dbReference type="GO" id="GO:0022857">
    <property type="term" value="F:transmembrane transporter activity"/>
    <property type="evidence" value="ECO:0007669"/>
    <property type="project" value="InterPro"/>
</dbReference>
<dbReference type="PANTHER" id="PTHR11360:SF130">
    <property type="entry name" value="MAJOR FACILITATOR SUPERFAMILY (MFS) PROFILE DOMAIN-CONTAINING PROTEIN-RELATED"/>
    <property type="match status" value="1"/>
</dbReference>
<dbReference type="InterPro" id="IPR036259">
    <property type="entry name" value="MFS_trans_sf"/>
</dbReference>
<dbReference type="AlphaFoldDB" id="A0A9P8SG62"/>
<feature type="transmembrane region" description="Helical" evidence="4">
    <location>
        <begin position="193"/>
        <end position="217"/>
    </location>
</feature>
<comment type="caution">
    <text evidence="5">The sequence shown here is derived from an EMBL/GenBank/DDBJ whole genome shotgun (WGS) entry which is preliminary data.</text>
</comment>
<evidence type="ECO:0000256" key="1">
    <source>
        <dbReference type="ARBA" id="ARBA00004141"/>
    </source>
</evidence>
<evidence type="ECO:0000256" key="3">
    <source>
        <dbReference type="SAM" id="MobiDB-lite"/>
    </source>
</evidence>
<dbReference type="InterPro" id="IPR050327">
    <property type="entry name" value="Proton-linked_MCT"/>
</dbReference>
<sequence>MAALLDDQEKAALPSGSLDGRSSPLRSKTKRVYETGERKGHIVDGEHGSRVGSRHGPAAEGAEDCHGRSRRGQGGHDDDDDDKEEDEEDAAVDRQPNILDRVSSRVTSRSSDELSAPPDGGWLAWSQCLAGHLVIFNTWGWVNSFGSFQAYYTELLVRPPSDVAWIGSLNVFLIFFVGTLTGRLVDAGHFRPVFLAGTALLALGVVSVSVCTAYWHLMLAQGLCLGLAHGCLFCPALAVLAAYFDRRRALVLGIAACGSSTGGLVFPVMVRQLLPAVGFAWTVRAIGLVQLATMAVAIVLVRPRMSPRKTGPLIEWSAFSELGYSFYAAAAFFNFWGVYFAFFYVAAFSRDALRPGFSYPESLNLLLLLNGAGIIGRLAPSYAADLVGAVNVFIPASAAASGLAFGFIGVDSRAGLYAWVVFYGIAAAGIQSLFPAALSFLTTDLRRLGVRMGMVFTIVSFAVLTGPPVAGALIAGPGGYAAAKAFAGSSIAVGCGFLVAAKAAKMSATGQGWTGKT</sequence>
<evidence type="ECO:0000256" key="2">
    <source>
        <dbReference type="ARBA" id="ARBA00006727"/>
    </source>
</evidence>
<organism evidence="5 6">
    <name type="scientific">Hirsutella rhossiliensis</name>
    <dbReference type="NCBI Taxonomy" id="111463"/>
    <lineage>
        <taxon>Eukaryota</taxon>
        <taxon>Fungi</taxon>
        <taxon>Dikarya</taxon>
        <taxon>Ascomycota</taxon>
        <taxon>Pezizomycotina</taxon>
        <taxon>Sordariomycetes</taxon>
        <taxon>Hypocreomycetidae</taxon>
        <taxon>Hypocreales</taxon>
        <taxon>Ophiocordycipitaceae</taxon>
        <taxon>Hirsutella</taxon>
    </lineage>
</organism>
<dbReference type="Pfam" id="PF07690">
    <property type="entry name" value="MFS_1"/>
    <property type="match status" value="1"/>
</dbReference>
<keyword evidence="6" id="KW-1185">Reference proteome</keyword>
<feature type="transmembrane region" description="Helical" evidence="4">
    <location>
        <begin position="276"/>
        <end position="301"/>
    </location>
</feature>
<feature type="transmembrane region" description="Helical" evidence="4">
    <location>
        <begin position="481"/>
        <end position="501"/>
    </location>
</feature>
<feature type="transmembrane region" description="Helical" evidence="4">
    <location>
        <begin position="453"/>
        <end position="475"/>
    </location>
</feature>
<dbReference type="Gene3D" id="1.20.1250.20">
    <property type="entry name" value="MFS general substrate transporter like domains"/>
    <property type="match status" value="1"/>
</dbReference>
<dbReference type="InterPro" id="IPR011701">
    <property type="entry name" value="MFS"/>
</dbReference>
<feature type="transmembrane region" description="Helical" evidence="4">
    <location>
        <begin position="163"/>
        <end position="181"/>
    </location>
</feature>
<dbReference type="PANTHER" id="PTHR11360">
    <property type="entry name" value="MONOCARBOXYLATE TRANSPORTER"/>
    <property type="match status" value="1"/>
</dbReference>
<reference evidence="5" key="1">
    <citation type="submission" date="2021-09" db="EMBL/GenBank/DDBJ databases">
        <title>A high-quality genome of the endoparasitic fungus Hirsutella rhossiliensis with a comparison of Hirsutella genomes reveals transposable elements contributing to genome size variation.</title>
        <authorList>
            <person name="Lin R."/>
            <person name="Jiao Y."/>
            <person name="Sun X."/>
            <person name="Ling J."/>
            <person name="Xie B."/>
            <person name="Cheng X."/>
        </authorList>
    </citation>
    <scope>NUCLEOTIDE SEQUENCE</scope>
    <source>
        <strain evidence="5">HR02</strain>
    </source>
</reference>
<dbReference type="RefSeq" id="XP_044717623.1">
    <property type="nucleotide sequence ID" value="XM_044867602.1"/>
</dbReference>
<proteinExistence type="inferred from homology"/>
<gene>
    <name evidence="5" type="ORF">HRG_09131</name>
</gene>
<feature type="transmembrane region" description="Helical" evidence="4">
    <location>
        <begin position="223"/>
        <end position="243"/>
    </location>
</feature>
<dbReference type="EMBL" id="JAIZPD010000011">
    <property type="protein sequence ID" value="KAH0960110.1"/>
    <property type="molecule type" value="Genomic_DNA"/>
</dbReference>
<feature type="transmembrane region" description="Helical" evidence="4">
    <location>
        <begin position="362"/>
        <end position="379"/>
    </location>
</feature>
<keyword evidence="4" id="KW-1133">Transmembrane helix</keyword>
<keyword evidence="4" id="KW-0472">Membrane</keyword>
<evidence type="ECO:0000313" key="6">
    <source>
        <dbReference type="Proteomes" id="UP000824596"/>
    </source>
</evidence>
<evidence type="ECO:0000256" key="4">
    <source>
        <dbReference type="SAM" id="Phobius"/>
    </source>
</evidence>
<feature type="transmembrane region" description="Helical" evidence="4">
    <location>
        <begin position="386"/>
        <end position="410"/>
    </location>
</feature>
<dbReference type="OrthoDB" id="6499973at2759"/>
<feature type="compositionally biased region" description="Basic and acidic residues" evidence="3">
    <location>
        <begin position="31"/>
        <end position="49"/>
    </location>
</feature>
<feature type="compositionally biased region" description="Acidic residues" evidence="3">
    <location>
        <begin position="77"/>
        <end position="90"/>
    </location>
</feature>
<feature type="transmembrane region" description="Helical" evidence="4">
    <location>
        <begin position="416"/>
        <end position="441"/>
    </location>
</feature>
<dbReference type="SUPFAM" id="SSF103473">
    <property type="entry name" value="MFS general substrate transporter"/>
    <property type="match status" value="1"/>
</dbReference>
<keyword evidence="4" id="KW-0812">Transmembrane</keyword>
<comment type="similarity">
    <text evidence="2">Belongs to the major facilitator superfamily. Monocarboxylate porter (TC 2.A.1.13) family.</text>
</comment>
<feature type="transmembrane region" description="Helical" evidence="4">
    <location>
        <begin position="322"/>
        <end position="342"/>
    </location>
</feature>
<dbReference type="GeneID" id="68358260"/>
<protein>
    <submittedName>
        <fullName evidence="5">Major facilitator superfamily domain-containing protein</fullName>
    </submittedName>
</protein>
<feature type="transmembrane region" description="Helical" evidence="4">
    <location>
        <begin position="250"/>
        <end position="270"/>
    </location>
</feature>
<feature type="region of interest" description="Disordered" evidence="3">
    <location>
        <begin position="1"/>
        <end position="117"/>
    </location>
</feature>
<dbReference type="Proteomes" id="UP000824596">
    <property type="component" value="Unassembled WGS sequence"/>
</dbReference>
<comment type="subcellular location">
    <subcellularLocation>
        <location evidence="1">Membrane</location>
        <topology evidence="1">Multi-pass membrane protein</topology>
    </subcellularLocation>
</comment>